<dbReference type="Proteomes" id="UP000664169">
    <property type="component" value="Unassembled WGS sequence"/>
</dbReference>
<proteinExistence type="predicted"/>
<keyword evidence="2" id="KW-1185">Reference proteome</keyword>
<protein>
    <submittedName>
        <fullName evidence="1">Uncharacterized protein</fullName>
    </submittedName>
</protein>
<dbReference type="AlphaFoldDB" id="A0A8H3FLG7"/>
<evidence type="ECO:0000313" key="1">
    <source>
        <dbReference type="EMBL" id="CAF9926776.1"/>
    </source>
</evidence>
<comment type="caution">
    <text evidence="1">The sequence shown here is derived from an EMBL/GenBank/DDBJ whole genome shotgun (WGS) entry which is preliminary data.</text>
</comment>
<dbReference type="EMBL" id="CAJPDQ010000026">
    <property type="protein sequence ID" value="CAF9926776.1"/>
    <property type="molecule type" value="Genomic_DNA"/>
</dbReference>
<evidence type="ECO:0000313" key="2">
    <source>
        <dbReference type="Proteomes" id="UP000664169"/>
    </source>
</evidence>
<sequence length="252" mass="28081">MPDLPSFKSDDEYFAHYERTHVMNFGDGDATDVKAGSGSEAKSVSPIEAALKSLQSASDYGEYYARNIDERLAKAWSNGEHRPTMRQLKAGENYTSGEINAFQNAATGVTIQGGLDAFESCIGLLKSFNEGFSSTPDKAAAKNIYDAYDDALDEYWAFIKRVTAGLNKDGVRLYLGSQYKSLFEQHIKEFKAPGEKIIEVIGPLLDTKTPHAKERSIYDMSPNLTYMNKPQTPGKIHHAFHLDFLEFKLTLI</sequence>
<name>A0A8H3FLG7_9LECA</name>
<organism evidence="1 2">
    <name type="scientific">Gomphillus americanus</name>
    <dbReference type="NCBI Taxonomy" id="1940652"/>
    <lineage>
        <taxon>Eukaryota</taxon>
        <taxon>Fungi</taxon>
        <taxon>Dikarya</taxon>
        <taxon>Ascomycota</taxon>
        <taxon>Pezizomycotina</taxon>
        <taxon>Lecanoromycetes</taxon>
        <taxon>OSLEUM clade</taxon>
        <taxon>Ostropomycetidae</taxon>
        <taxon>Ostropales</taxon>
        <taxon>Graphidaceae</taxon>
        <taxon>Gomphilloideae</taxon>
        <taxon>Gomphillus</taxon>
    </lineage>
</organism>
<reference evidence="1" key="1">
    <citation type="submission" date="2021-03" db="EMBL/GenBank/DDBJ databases">
        <authorList>
            <person name="Tagirdzhanova G."/>
        </authorList>
    </citation>
    <scope>NUCLEOTIDE SEQUENCE</scope>
</reference>
<accession>A0A8H3FLG7</accession>
<gene>
    <name evidence="1" type="ORF">GOMPHAMPRED_004218</name>
</gene>